<dbReference type="EMBL" id="RXIC02000020">
    <property type="protein sequence ID" value="KAB1224245.1"/>
    <property type="molecule type" value="Genomic_DNA"/>
</dbReference>
<feature type="signal peptide" evidence="1">
    <location>
        <begin position="1"/>
        <end position="25"/>
    </location>
</feature>
<sequence length="325" mass="36635">MGRGGGCKIGLLLVLMWWIIPLEFSSDYRGVDDELAELIQPTITKDDNVMKCFGFGERWLGWVQQCISTISFSVLPNGEVDVPWDQGPAPSISHLLFVDDIMVFARANRQEVVVSGGILAKYSHWSGQLVKAMSVHSKYLGLPLFIGRSREKAFKEVKAKILAKVAEWKIRSLSQARRTIQIKSITTAMPIYCISYSLLPKGWCTKIDKILKDFWWGFPTQKPRNYMPRAWDSICLPKELGGLASRKCLRMLDPFVPISVGRSCSWVWLGILQVLPQILVGARNLVVHQQASVVVEEPIGGVRRRYLEHSSAWLEVERNAGMGCT</sequence>
<evidence type="ECO:0000256" key="1">
    <source>
        <dbReference type="SAM" id="SignalP"/>
    </source>
</evidence>
<dbReference type="OrthoDB" id="1938246at2759"/>
<evidence type="ECO:0000313" key="2">
    <source>
        <dbReference type="EMBL" id="KAB1224245.1"/>
    </source>
</evidence>
<protein>
    <submittedName>
        <fullName evidence="2">Uncharacterized protein</fullName>
    </submittedName>
</protein>
<feature type="chain" id="PRO_5025504374" evidence="1">
    <location>
        <begin position="26"/>
        <end position="325"/>
    </location>
</feature>
<organism evidence="2 3">
    <name type="scientific">Morella rubra</name>
    <name type="common">Chinese bayberry</name>
    <dbReference type="NCBI Taxonomy" id="262757"/>
    <lineage>
        <taxon>Eukaryota</taxon>
        <taxon>Viridiplantae</taxon>
        <taxon>Streptophyta</taxon>
        <taxon>Embryophyta</taxon>
        <taxon>Tracheophyta</taxon>
        <taxon>Spermatophyta</taxon>
        <taxon>Magnoliopsida</taxon>
        <taxon>eudicotyledons</taxon>
        <taxon>Gunneridae</taxon>
        <taxon>Pentapetalae</taxon>
        <taxon>rosids</taxon>
        <taxon>fabids</taxon>
        <taxon>Fagales</taxon>
        <taxon>Myricaceae</taxon>
        <taxon>Morella</taxon>
    </lineage>
</organism>
<keyword evidence="3" id="KW-1185">Reference proteome</keyword>
<dbReference type="Proteomes" id="UP000516437">
    <property type="component" value="Chromosome 2"/>
</dbReference>
<accession>A0A6A1WG64</accession>
<dbReference type="PANTHER" id="PTHR33116:SF86">
    <property type="entry name" value="REVERSE TRANSCRIPTASE DOMAIN-CONTAINING PROTEIN"/>
    <property type="match status" value="1"/>
</dbReference>
<name>A0A6A1WG64_9ROSI</name>
<dbReference type="AlphaFoldDB" id="A0A6A1WG64"/>
<reference evidence="2 3" key="1">
    <citation type="journal article" date="2019" name="Plant Biotechnol. J.">
        <title>The red bayberry genome and genetic basis of sex determination.</title>
        <authorList>
            <person name="Jia H.M."/>
            <person name="Jia H.J."/>
            <person name="Cai Q.L."/>
            <person name="Wang Y."/>
            <person name="Zhao H.B."/>
            <person name="Yang W.F."/>
            <person name="Wang G.Y."/>
            <person name="Li Y.H."/>
            <person name="Zhan D.L."/>
            <person name="Shen Y.T."/>
            <person name="Niu Q.F."/>
            <person name="Chang L."/>
            <person name="Qiu J."/>
            <person name="Zhao L."/>
            <person name="Xie H.B."/>
            <person name="Fu W.Y."/>
            <person name="Jin J."/>
            <person name="Li X.W."/>
            <person name="Jiao Y."/>
            <person name="Zhou C.C."/>
            <person name="Tu T."/>
            <person name="Chai C.Y."/>
            <person name="Gao J.L."/>
            <person name="Fan L.J."/>
            <person name="van de Weg E."/>
            <person name="Wang J.Y."/>
            <person name="Gao Z.S."/>
        </authorList>
    </citation>
    <scope>NUCLEOTIDE SEQUENCE [LARGE SCALE GENOMIC DNA]</scope>
    <source>
        <tissue evidence="2">Leaves</tissue>
    </source>
</reference>
<comment type="caution">
    <text evidence="2">The sequence shown here is derived from an EMBL/GenBank/DDBJ whole genome shotgun (WGS) entry which is preliminary data.</text>
</comment>
<keyword evidence="1" id="KW-0732">Signal</keyword>
<dbReference type="PANTHER" id="PTHR33116">
    <property type="entry name" value="REVERSE TRANSCRIPTASE ZINC-BINDING DOMAIN-CONTAINING PROTEIN-RELATED-RELATED"/>
    <property type="match status" value="1"/>
</dbReference>
<gene>
    <name evidence="2" type="ORF">CJ030_MR2G005722</name>
</gene>
<evidence type="ECO:0000313" key="3">
    <source>
        <dbReference type="Proteomes" id="UP000516437"/>
    </source>
</evidence>
<proteinExistence type="predicted"/>